<evidence type="ECO:0000259" key="1">
    <source>
        <dbReference type="Pfam" id="PF01882"/>
    </source>
</evidence>
<name>A0A0K1PKS4_9BACT</name>
<dbReference type="EMBL" id="CP012333">
    <property type="protein sequence ID" value="AKU94122.1"/>
    <property type="molecule type" value="Genomic_DNA"/>
</dbReference>
<dbReference type="PANTHER" id="PTHR33608">
    <property type="entry name" value="BLL2464 PROTEIN"/>
    <property type="match status" value="1"/>
</dbReference>
<dbReference type="KEGG" id="llu:AKJ09_00786"/>
<sequence length="310" mass="33072">MATRARQTSSGTASGLRGSIDWGSLAPLRIRARMVAEGVYAGAHRSARKGAGVEFGGHRAYTPGDDLRWLDVRSFLRHGHLLVRQFETETDRALRLVVDATASMGYRGADARGAKYAWASLVAAALARVAVRSGDPVGLGFIGGSPQARSVPVSGGREAFERVVDALEGQTAEGDALSDTAALDRALGGLSRAARRGSVVVVFSDLLDLPSVAADRVSAIATRGRVVVVVQTLDPDEVTFPFRETVRLKSLEGGTVIETDESARDQYLARLAELQDTWRRTLVGRGASFLSMSTDRDPVSAVRAIIEAIR</sequence>
<dbReference type="PANTHER" id="PTHR33608:SF6">
    <property type="entry name" value="BLL2464 PROTEIN"/>
    <property type="match status" value="1"/>
</dbReference>
<keyword evidence="3" id="KW-1185">Reference proteome</keyword>
<accession>A0A0K1PKS4</accession>
<gene>
    <name evidence="2" type="ORF">AKJ09_00786</name>
</gene>
<dbReference type="InterPro" id="IPR036465">
    <property type="entry name" value="vWFA_dom_sf"/>
</dbReference>
<dbReference type="Pfam" id="PF01882">
    <property type="entry name" value="DUF58"/>
    <property type="match status" value="1"/>
</dbReference>
<dbReference type="Gene3D" id="3.40.50.410">
    <property type="entry name" value="von Willebrand factor, type A domain"/>
    <property type="match status" value="1"/>
</dbReference>
<dbReference type="PATRIC" id="fig|1391654.3.peg.794"/>
<protein>
    <recommendedName>
        <fullName evidence="1">DUF58 domain-containing protein</fullName>
    </recommendedName>
</protein>
<proteinExistence type="predicted"/>
<dbReference type="AlphaFoldDB" id="A0A0K1PKS4"/>
<evidence type="ECO:0000313" key="3">
    <source>
        <dbReference type="Proteomes" id="UP000064967"/>
    </source>
</evidence>
<organism evidence="2 3">
    <name type="scientific">Labilithrix luteola</name>
    <dbReference type="NCBI Taxonomy" id="1391654"/>
    <lineage>
        <taxon>Bacteria</taxon>
        <taxon>Pseudomonadati</taxon>
        <taxon>Myxococcota</taxon>
        <taxon>Polyangia</taxon>
        <taxon>Polyangiales</taxon>
        <taxon>Labilitrichaceae</taxon>
        <taxon>Labilithrix</taxon>
    </lineage>
</organism>
<dbReference type="STRING" id="1391654.AKJ09_00786"/>
<reference evidence="2 3" key="1">
    <citation type="submission" date="2015-08" db="EMBL/GenBank/DDBJ databases">
        <authorList>
            <person name="Babu N.S."/>
            <person name="Beckwith C.J."/>
            <person name="Beseler K.G."/>
            <person name="Brison A."/>
            <person name="Carone J.V."/>
            <person name="Caskin T.P."/>
            <person name="Diamond M."/>
            <person name="Durham M.E."/>
            <person name="Foxe J.M."/>
            <person name="Go M."/>
            <person name="Henderson B.A."/>
            <person name="Jones I.B."/>
            <person name="McGettigan J.A."/>
            <person name="Micheletti S.J."/>
            <person name="Nasrallah M.E."/>
            <person name="Ortiz D."/>
            <person name="Piller C.R."/>
            <person name="Privatt S.R."/>
            <person name="Schneider S.L."/>
            <person name="Sharp S."/>
            <person name="Smith T.C."/>
            <person name="Stanton J.D."/>
            <person name="Ullery H.E."/>
            <person name="Wilson R.J."/>
            <person name="Serrano M.G."/>
            <person name="Buck G."/>
            <person name="Lee V."/>
            <person name="Wang Y."/>
            <person name="Carvalho R."/>
            <person name="Voegtly L."/>
            <person name="Shi R."/>
            <person name="Duckworth R."/>
            <person name="Johnson A."/>
            <person name="Loviza R."/>
            <person name="Walstead R."/>
            <person name="Shah Z."/>
            <person name="Kiflezghi M."/>
            <person name="Wade K."/>
            <person name="Ball S.L."/>
            <person name="Bradley K.W."/>
            <person name="Asai D.J."/>
            <person name="Bowman C.A."/>
            <person name="Russell D.A."/>
            <person name="Pope W.H."/>
            <person name="Jacobs-Sera D."/>
            <person name="Hendrix R.W."/>
            <person name="Hatfull G.F."/>
        </authorList>
    </citation>
    <scope>NUCLEOTIDE SEQUENCE [LARGE SCALE GENOMIC DNA]</scope>
    <source>
        <strain evidence="2 3">DSM 27648</strain>
    </source>
</reference>
<dbReference type="Proteomes" id="UP000064967">
    <property type="component" value="Chromosome"/>
</dbReference>
<dbReference type="SUPFAM" id="SSF53300">
    <property type="entry name" value="vWA-like"/>
    <property type="match status" value="1"/>
</dbReference>
<feature type="domain" description="DUF58" evidence="1">
    <location>
        <begin position="59"/>
        <end position="272"/>
    </location>
</feature>
<dbReference type="RefSeq" id="WP_240488382.1">
    <property type="nucleotide sequence ID" value="NZ_CP012333.1"/>
</dbReference>
<evidence type="ECO:0000313" key="2">
    <source>
        <dbReference type="EMBL" id="AKU94122.1"/>
    </source>
</evidence>
<dbReference type="InterPro" id="IPR002881">
    <property type="entry name" value="DUF58"/>
</dbReference>